<comment type="caution">
    <text evidence="1">The sequence shown here is derived from an EMBL/GenBank/DDBJ whole genome shotgun (WGS) entry which is preliminary data.</text>
</comment>
<dbReference type="NCBIfam" id="NF038160">
    <property type="entry name" value="lanthi_III_c"/>
    <property type="match status" value="1"/>
</dbReference>
<gene>
    <name evidence="1" type="ORF">ACFOWZ_15255</name>
</gene>
<evidence type="ECO:0000313" key="1">
    <source>
        <dbReference type="EMBL" id="MFC3892833.1"/>
    </source>
</evidence>
<proteinExistence type="predicted"/>
<dbReference type="EMBL" id="JBHRZI010000012">
    <property type="protein sequence ID" value="MFC3892833.1"/>
    <property type="molecule type" value="Genomic_DNA"/>
</dbReference>
<dbReference type="Proteomes" id="UP001595690">
    <property type="component" value="Unassembled WGS sequence"/>
</dbReference>
<name>A0ABV8BR47_9PSEU</name>
<keyword evidence="2" id="KW-1185">Reference proteome</keyword>
<accession>A0ABV8BR47</accession>
<organism evidence="1 2">
    <name type="scientific">Lentzea rhizosphaerae</name>
    <dbReference type="NCBI Taxonomy" id="2041025"/>
    <lineage>
        <taxon>Bacteria</taxon>
        <taxon>Bacillati</taxon>
        <taxon>Actinomycetota</taxon>
        <taxon>Actinomycetes</taxon>
        <taxon>Pseudonocardiales</taxon>
        <taxon>Pseudonocardiaceae</taxon>
        <taxon>Lentzea</taxon>
    </lineage>
</organism>
<protein>
    <submittedName>
        <fullName evidence="1">Class III lanthipeptide</fullName>
    </submittedName>
</protein>
<sequence length="39" mass="4265">MSVLKLQRMTPQVRSGAAVATIGSSHMNCCNELTRAVRF</sequence>
<evidence type="ECO:0000313" key="2">
    <source>
        <dbReference type="Proteomes" id="UP001595690"/>
    </source>
</evidence>
<reference evidence="2" key="1">
    <citation type="journal article" date="2019" name="Int. J. Syst. Evol. Microbiol.">
        <title>The Global Catalogue of Microorganisms (GCM) 10K type strain sequencing project: providing services to taxonomists for standard genome sequencing and annotation.</title>
        <authorList>
            <consortium name="The Broad Institute Genomics Platform"/>
            <consortium name="The Broad Institute Genome Sequencing Center for Infectious Disease"/>
            <person name="Wu L."/>
            <person name="Ma J."/>
        </authorList>
    </citation>
    <scope>NUCLEOTIDE SEQUENCE [LARGE SCALE GENOMIC DNA]</scope>
    <source>
        <strain evidence="2">CGMCC 4.7405</strain>
    </source>
</reference>
<dbReference type="RefSeq" id="WP_201779964.1">
    <property type="nucleotide sequence ID" value="NZ_JBHRZI010000012.1"/>
</dbReference>